<dbReference type="STRING" id="1255043.TVNIR_3158"/>
<dbReference type="InterPro" id="IPR016155">
    <property type="entry name" value="Mopterin_synth/thiamin_S_b"/>
</dbReference>
<evidence type="ECO:0000256" key="1">
    <source>
        <dbReference type="ARBA" id="ARBA00010645"/>
    </source>
</evidence>
<dbReference type="InterPro" id="IPR005346">
    <property type="entry name" value="RnfH"/>
</dbReference>
<keyword evidence="5" id="KW-1185">Reference proteome</keyword>
<name>L0E0Q0_THIND</name>
<dbReference type="SUPFAM" id="SSF54285">
    <property type="entry name" value="MoaD/ThiS"/>
    <property type="match status" value="1"/>
</dbReference>
<dbReference type="HAMAP" id="MF_00460">
    <property type="entry name" value="UPF0125_RnfH"/>
    <property type="match status" value="1"/>
</dbReference>
<dbReference type="HOGENOM" id="CLU_150721_1_0_6"/>
<evidence type="ECO:0000313" key="4">
    <source>
        <dbReference type="EMBL" id="AGA34795.1"/>
    </source>
</evidence>
<dbReference type="KEGG" id="tni:TVNIR_3158"/>
<dbReference type="NCBIfam" id="NF002490">
    <property type="entry name" value="PRK01777.1"/>
    <property type="match status" value="1"/>
</dbReference>
<feature type="region of interest" description="Disordered" evidence="3">
    <location>
        <begin position="93"/>
        <end position="116"/>
    </location>
</feature>
<evidence type="ECO:0000256" key="3">
    <source>
        <dbReference type="SAM" id="MobiDB-lite"/>
    </source>
</evidence>
<organism evidence="4 5">
    <name type="scientific">Thioalkalivibrio nitratireducens (strain DSM 14787 / UNIQEM 213 / ALEN2)</name>
    <dbReference type="NCBI Taxonomy" id="1255043"/>
    <lineage>
        <taxon>Bacteria</taxon>
        <taxon>Pseudomonadati</taxon>
        <taxon>Pseudomonadota</taxon>
        <taxon>Gammaproteobacteria</taxon>
        <taxon>Chromatiales</taxon>
        <taxon>Ectothiorhodospiraceae</taxon>
        <taxon>Thioalkalivibrio</taxon>
    </lineage>
</organism>
<dbReference type="PATRIC" id="fig|1255043.3.peg.3186"/>
<dbReference type="eggNOG" id="COG2914">
    <property type="taxonomic scope" value="Bacteria"/>
</dbReference>
<evidence type="ECO:0000313" key="5">
    <source>
        <dbReference type="Proteomes" id="UP000010809"/>
    </source>
</evidence>
<accession>L0E0Q0</accession>
<protein>
    <recommendedName>
        <fullName evidence="2">UPF0125 protein TVNIR_3158</fullName>
    </recommendedName>
</protein>
<reference evidence="4" key="1">
    <citation type="submission" date="2015-12" db="EMBL/GenBank/DDBJ databases">
        <authorList>
            <person name="Tikhonova T.V."/>
            <person name="Pavlov A.R."/>
            <person name="Beletsky A.V."/>
            <person name="Mardanov A.V."/>
            <person name="Sorokin D.Y."/>
            <person name="Ravin N.V."/>
            <person name="Popov V.O."/>
        </authorList>
    </citation>
    <scope>NUCLEOTIDE SEQUENCE</scope>
    <source>
        <strain evidence="4">DSM 14787</strain>
    </source>
</reference>
<dbReference type="Proteomes" id="UP000010809">
    <property type="component" value="Chromosome"/>
</dbReference>
<evidence type="ECO:0000256" key="2">
    <source>
        <dbReference type="HAMAP-Rule" id="MF_00460"/>
    </source>
</evidence>
<proteinExistence type="inferred from homology"/>
<gene>
    <name evidence="4" type="primary">yfjF [C]</name>
    <name evidence="4" type="ordered locus">TVNIR_3158</name>
</gene>
<dbReference type="Pfam" id="PF03658">
    <property type="entry name" value="Ub-RnfH"/>
    <property type="match status" value="1"/>
</dbReference>
<dbReference type="Gene3D" id="3.10.20.280">
    <property type="entry name" value="RnfH-like"/>
    <property type="match status" value="1"/>
</dbReference>
<dbReference type="InterPro" id="IPR037021">
    <property type="entry name" value="RnfH_sf"/>
</dbReference>
<dbReference type="OrthoDB" id="9796575at2"/>
<sequence>MAEQREPNATPTISVEVAYARPDVQVVLPVQVATGATVSDALQESGIAERFPEIDLGSAKVGIFGKLTRMDTVLRARDRVEVYRPLIADPKEVRRQRAAQGKPTRKGGASGADGSA</sequence>
<comment type="similarity">
    <text evidence="1 2">Belongs to the UPF0125 (RnfH) family.</text>
</comment>
<dbReference type="EMBL" id="CP003989">
    <property type="protein sequence ID" value="AGA34795.1"/>
    <property type="molecule type" value="Genomic_DNA"/>
</dbReference>
<dbReference type="AlphaFoldDB" id="L0E0Q0"/>
<dbReference type="RefSeq" id="WP_015259902.1">
    <property type="nucleotide sequence ID" value="NC_019902.2"/>
</dbReference>
<dbReference type="PANTHER" id="PTHR37483:SF1">
    <property type="entry name" value="UPF0125 PROTEIN RATB"/>
    <property type="match status" value="1"/>
</dbReference>
<dbReference type="PANTHER" id="PTHR37483">
    <property type="entry name" value="UPF0125 PROTEIN RATB"/>
    <property type="match status" value="1"/>
</dbReference>